<proteinExistence type="predicted"/>
<evidence type="ECO:0000313" key="1">
    <source>
        <dbReference type="EMBL" id="MBX46069.1"/>
    </source>
</evidence>
<sequence length="62" mass="6996">MLKRSERTLVITRLNRSLSLLTLEISLACLLSMAPLLWDRADSTELTEAFAFGEPEEFGPEL</sequence>
<reference evidence="1" key="1">
    <citation type="submission" date="2018-02" db="EMBL/GenBank/DDBJ databases">
        <title>Rhizophora mucronata_Transcriptome.</title>
        <authorList>
            <person name="Meera S.P."/>
            <person name="Sreeshan A."/>
            <person name="Augustine A."/>
        </authorList>
    </citation>
    <scope>NUCLEOTIDE SEQUENCE</scope>
    <source>
        <tissue evidence="1">Leaf</tissue>
    </source>
</reference>
<name>A0A2P2NUD6_RHIMU</name>
<accession>A0A2P2NUD6</accession>
<protein>
    <submittedName>
        <fullName evidence="1">Uncharacterized protein MANES_01G043100</fullName>
    </submittedName>
</protein>
<dbReference type="EMBL" id="GGEC01065585">
    <property type="protein sequence ID" value="MBX46069.1"/>
    <property type="molecule type" value="Transcribed_RNA"/>
</dbReference>
<organism evidence="1">
    <name type="scientific">Rhizophora mucronata</name>
    <name type="common">Asiatic mangrove</name>
    <dbReference type="NCBI Taxonomy" id="61149"/>
    <lineage>
        <taxon>Eukaryota</taxon>
        <taxon>Viridiplantae</taxon>
        <taxon>Streptophyta</taxon>
        <taxon>Embryophyta</taxon>
        <taxon>Tracheophyta</taxon>
        <taxon>Spermatophyta</taxon>
        <taxon>Magnoliopsida</taxon>
        <taxon>eudicotyledons</taxon>
        <taxon>Gunneridae</taxon>
        <taxon>Pentapetalae</taxon>
        <taxon>rosids</taxon>
        <taxon>fabids</taxon>
        <taxon>Malpighiales</taxon>
        <taxon>Rhizophoraceae</taxon>
        <taxon>Rhizophora</taxon>
    </lineage>
</organism>
<dbReference type="AlphaFoldDB" id="A0A2P2NUD6"/>